<dbReference type="EMBL" id="CP007243">
    <property type="protein sequence ID" value="AIA31902.1"/>
    <property type="molecule type" value="Genomic_DNA"/>
</dbReference>
<organism evidence="1 2">
    <name type="scientific">Leptospirillum ferriphilum YSK</name>
    <dbReference type="NCBI Taxonomy" id="1441628"/>
    <lineage>
        <taxon>Bacteria</taxon>
        <taxon>Pseudomonadati</taxon>
        <taxon>Nitrospirota</taxon>
        <taxon>Nitrospiria</taxon>
        <taxon>Nitrospirales</taxon>
        <taxon>Nitrospiraceae</taxon>
        <taxon>Leptospirillum</taxon>
    </lineage>
</organism>
<dbReference type="AlphaFoldDB" id="A0A059Y323"/>
<reference evidence="2" key="1">
    <citation type="submission" date="2014-02" db="EMBL/GenBank/DDBJ databases">
        <title>Complete genome sequence and comparative genomic analysis of the nitrogen-fixing bacterium Leptospirillum ferriphilum YSK.</title>
        <authorList>
            <person name="Guo X."/>
            <person name="Yin H."/>
            <person name="Liang Y."/>
            <person name="Hu Q."/>
            <person name="Ma L."/>
            <person name="Xiao Y."/>
            <person name="Zhang X."/>
            <person name="Qiu G."/>
            <person name="Liu X."/>
        </authorList>
    </citation>
    <scope>NUCLEOTIDE SEQUENCE [LARGE SCALE GENOMIC DNA]</scope>
    <source>
        <strain evidence="2">YSK</strain>
    </source>
</reference>
<keyword evidence="2" id="KW-1185">Reference proteome</keyword>
<evidence type="ECO:0000313" key="1">
    <source>
        <dbReference type="EMBL" id="AIA31902.1"/>
    </source>
</evidence>
<gene>
    <name evidence="1" type="ORF">Y981_09855</name>
</gene>
<dbReference type="KEGG" id="lfp:Y981_09855"/>
<name>A0A059Y323_9BACT</name>
<reference evidence="1 2" key="2">
    <citation type="journal article" date="2015" name="Biomed. Res. Int.">
        <title>Effects of Arsenite Resistance on the Growth and Functional Gene Expression of Leptospirillum ferriphilum and Acidithiobacillus thiooxidans in Pure Culture and Coculture.</title>
        <authorList>
            <person name="Jiang H."/>
            <person name="Liang Y."/>
            <person name="Yin H."/>
            <person name="Xiao Y."/>
            <person name="Guo X."/>
            <person name="Xu Y."/>
            <person name="Hu Q."/>
            <person name="Liu H."/>
            <person name="Liu X."/>
        </authorList>
    </citation>
    <scope>NUCLEOTIDE SEQUENCE [LARGE SCALE GENOMIC DNA]</scope>
    <source>
        <strain evidence="1 2">YSK</strain>
    </source>
</reference>
<dbReference type="Proteomes" id="UP000027059">
    <property type="component" value="Chromosome"/>
</dbReference>
<sequence length="63" mass="7126">MSSNVSLLKRILPVDRDFPPEPPIAVLFRKYDERIPSGTIPLFIRLKRASIPSISLSSLCLLF</sequence>
<evidence type="ECO:0000313" key="2">
    <source>
        <dbReference type="Proteomes" id="UP000027059"/>
    </source>
</evidence>
<protein>
    <submittedName>
        <fullName evidence="1">Uncharacterized protein</fullName>
    </submittedName>
</protein>
<proteinExistence type="predicted"/>
<dbReference type="HOGENOM" id="CLU_2880406_0_0_0"/>
<accession>A0A059Y323</accession>